<protein>
    <submittedName>
        <fullName evidence="2">Uncharacterized protein</fullName>
    </submittedName>
</protein>
<name>A0A849BW52_9ACTN</name>
<accession>A0A849BW52</accession>
<gene>
    <name evidence="2" type="ORF">HLB09_11565</name>
</gene>
<proteinExistence type="predicted"/>
<dbReference type="Proteomes" id="UP000555552">
    <property type="component" value="Unassembled WGS sequence"/>
</dbReference>
<feature type="transmembrane region" description="Helical" evidence="1">
    <location>
        <begin position="87"/>
        <end position="115"/>
    </location>
</feature>
<evidence type="ECO:0000313" key="3">
    <source>
        <dbReference type="Proteomes" id="UP000555552"/>
    </source>
</evidence>
<keyword evidence="1" id="KW-0472">Membrane</keyword>
<evidence type="ECO:0000313" key="2">
    <source>
        <dbReference type="EMBL" id="NNH23716.1"/>
    </source>
</evidence>
<dbReference type="AlphaFoldDB" id="A0A849BW52"/>
<sequence length="118" mass="11736">MAATAALAASVLVPYFVNDLHELPLAEVASGAHDPKDMWPPGAAGGLLQLAGLLAVVAVLPGAAIGAALSVAVVLTHARRTRSLRGVAVGVVLLLLSAALLAGYASPLGAALATWRLD</sequence>
<keyword evidence="1" id="KW-0812">Transmembrane</keyword>
<feature type="transmembrane region" description="Helical" evidence="1">
    <location>
        <begin position="47"/>
        <end position="75"/>
    </location>
</feature>
<dbReference type="RefSeq" id="WP_171203515.1">
    <property type="nucleotide sequence ID" value="NZ_BAAANP010000007.1"/>
</dbReference>
<comment type="caution">
    <text evidence="2">The sequence shown here is derived from an EMBL/GenBank/DDBJ whole genome shotgun (WGS) entry which is preliminary data.</text>
</comment>
<evidence type="ECO:0000256" key="1">
    <source>
        <dbReference type="SAM" id="Phobius"/>
    </source>
</evidence>
<keyword evidence="3" id="KW-1185">Reference proteome</keyword>
<keyword evidence="1" id="KW-1133">Transmembrane helix</keyword>
<dbReference type="EMBL" id="JABEMA010000184">
    <property type="protein sequence ID" value="NNH23716.1"/>
    <property type="molecule type" value="Genomic_DNA"/>
</dbReference>
<reference evidence="2 3" key="1">
    <citation type="submission" date="2020-05" db="EMBL/GenBank/DDBJ databases">
        <title>MicrobeNet Type strains.</title>
        <authorList>
            <person name="Nicholson A.C."/>
        </authorList>
    </citation>
    <scope>NUCLEOTIDE SEQUENCE [LARGE SCALE GENOMIC DNA]</scope>
    <source>
        <strain evidence="2 3">JCM 14547</strain>
    </source>
</reference>
<organism evidence="2 3">
    <name type="scientific">Pseudokineococcus marinus</name>
    <dbReference type="NCBI Taxonomy" id="351215"/>
    <lineage>
        <taxon>Bacteria</taxon>
        <taxon>Bacillati</taxon>
        <taxon>Actinomycetota</taxon>
        <taxon>Actinomycetes</taxon>
        <taxon>Kineosporiales</taxon>
        <taxon>Kineosporiaceae</taxon>
        <taxon>Pseudokineococcus</taxon>
    </lineage>
</organism>